<dbReference type="OrthoDB" id="4159136at2759"/>
<evidence type="ECO:0000313" key="3">
    <source>
        <dbReference type="Proteomes" id="UP000700596"/>
    </source>
</evidence>
<dbReference type="Pfam" id="PF12223">
    <property type="entry name" value="DUF3602"/>
    <property type="match status" value="1"/>
</dbReference>
<feature type="compositionally biased region" description="Basic and acidic residues" evidence="1">
    <location>
        <begin position="17"/>
        <end position="26"/>
    </location>
</feature>
<dbReference type="AlphaFoldDB" id="A0A9P9EEW2"/>
<accession>A0A9P9EEW2</accession>
<feature type="region of interest" description="Disordered" evidence="1">
    <location>
        <begin position="1"/>
        <end position="149"/>
    </location>
</feature>
<evidence type="ECO:0000256" key="1">
    <source>
        <dbReference type="SAM" id="MobiDB-lite"/>
    </source>
</evidence>
<name>A0A9P9EEW2_9PLEO</name>
<reference evidence="2" key="1">
    <citation type="journal article" date="2021" name="Nat. Commun.">
        <title>Genetic determinants of endophytism in the Arabidopsis root mycobiome.</title>
        <authorList>
            <person name="Mesny F."/>
            <person name="Miyauchi S."/>
            <person name="Thiergart T."/>
            <person name="Pickel B."/>
            <person name="Atanasova L."/>
            <person name="Karlsson M."/>
            <person name="Huettel B."/>
            <person name="Barry K.W."/>
            <person name="Haridas S."/>
            <person name="Chen C."/>
            <person name="Bauer D."/>
            <person name="Andreopoulos W."/>
            <person name="Pangilinan J."/>
            <person name="LaButti K."/>
            <person name="Riley R."/>
            <person name="Lipzen A."/>
            <person name="Clum A."/>
            <person name="Drula E."/>
            <person name="Henrissat B."/>
            <person name="Kohler A."/>
            <person name="Grigoriev I.V."/>
            <person name="Martin F.M."/>
            <person name="Hacquard S."/>
        </authorList>
    </citation>
    <scope>NUCLEOTIDE SEQUENCE</scope>
    <source>
        <strain evidence="2">MPI-CAGE-CH-0243</strain>
    </source>
</reference>
<proteinExistence type="predicted"/>
<gene>
    <name evidence="2" type="ORF">B0J11DRAFT_519416</name>
</gene>
<evidence type="ECO:0000313" key="2">
    <source>
        <dbReference type="EMBL" id="KAH7135861.1"/>
    </source>
</evidence>
<keyword evidence="3" id="KW-1185">Reference proteome</keyword>
<dbReference type="InterPro" id="IPR022024">
    <property type="entry name" value="DUF3602"/>
</dbReference>
<dbReference type="PANTHER" id="PTHR34693">
    <property type="entry name" value="PROTEIN PAR32"/>
    <property type="match status" value="1"/>
</dbReference>
<dbReference type="EMBL" id="JAGMWT010000002">
    <property type="protein sequence ID" value="KAH7135861.1"/>
    <property type="molecule type" value="Genomic_DNA"/>
</dbReference>
<feature type="compositionally biased region" description="Polar residues" evidence="1">
    <location>
        <begin position="73"/>
        <end position="97"/>
    </location>
</feature>
<dbReference type="PANTHER" id="PTHR34693:SF5">
    <property type="match status" value="1"/>
</dbReference>
<comment type="caution">
    <text evidence="2">The sequence shown here is derived from an EMBL/GenBank/DDBJ whole genome shotgun (WGS) entry which is preliminary data.</text>
</comment>
<protein>
    <submittedName>
        <fullName evidence="2">Uncharacterized protein</fullName>
    </submittedName>
</protein>
<dbReference type="Proteomes" id="UP000700596">
    <property type="component" value="Unassembled WGS sequence"/>
</dbReference>
<feature type="compositionally biased region" description="Gly residues" evidence="1">
    <location>
        <begin position="1"/>
        <end position="10"/>
    </location>
</feature>
<feature type="compositionally biased region" description="Basic and acidic residues" evidence="1">
    <location>
        <begin position="121"/>
        <end position="149"/>
    </location>
</feature>
<organism evidence="2 3">
    <name type="scientific">Dendryphion nanum</name>
    <dbReference type="NCBI Taxonomy" id="256645"/>
    <lineage>
        <taxon>Eukaryota</taxon>
        <taxon>Fungi</taxon>
        <taxon>Dikarya</taxon>
        <taxon>Ascomycota</taxon>
        <taxon>Pezizomycotina</taxon>
        <taxon>Dothideomycetes</taxon>
        <taxon>Pleosporomycetidae</taxon>
        <taxon>Pleosporales</taxon>
        <taxon>Torulaceae</taxon>
        <taxon>Dendryphion</taxon>
    </lineage>
</organism>
<dbReference type="InterPro" id="IPR053203">
    <property type="entry name" value="Cisplatin_resist-associated"/>
</dbReference>
<feature type="compositionally biased region" description="Low complexity" evidence="1">
    <location>
        <begin position="34"/>
        <end position="47"/>
    </location>
</feature>
<sequence length="170" mass="18138">MPAWGRGGAGNIAQQEQLKEQNKNSAEDLEANRSLTSAAAAPATSTPTQPPSEYAHMGRGGSGNWYQPRELEQSGSFQQPVDSTAAPSTNTKPNISTPWHPDTQEMPVARAGRGGAGNFVWKDEEREARKKAEEEKAKERVSEGVERDVEAGLAKPGAVMLGGPKGGRGW</sequence>